<feature type="compositionally biased region" description="Polar residues" evidence="1">
    <location>
        <begin position="844"/>
        <end position="853"/>
    </location>
</feature>
<feature type="compositionally biased region" description="Basic and acidic residues" evidence="1">
    <location>
        <begin position="819"/>
        <end position="828"/>
    </location>
</feature>
<dbReference type="SMART" id="SM00233">
    <property type="entry name" value="PH"/>
    <property type="match status" value="1"/>
</dbReference>
<dbReference type="SUPFAM" id="SSF48065">
    <property type="entry name" value="DBL homology domain (DH-domain)"/>
    <property type="match status" value="1"/>
</dbReference>
<name>A0A8H7Q7Q6_9FUNG</name>
<keyword evidence="5" id="KW-1185">Reference proteome</keyword>
<feature type="domain" description="DH" evidence="3">
    <location>
        <begin position="144"/>
        <end position="334"/>
    </location>
</feature>
<evidence type="ECO:0008006" key="6">
    <source>
        <dbReference type="Google" id="ProtNLM"/>
    </source>
</evidence>
<protein>
    <recommendedName>
        <fullName evidence="6">DH domain-containing protein</fullName>
    </recommendedName>
</protein>
<feature type="domain" description="PH" evidence="2">
    <location>
        <begin position="367"/>
        <end position="467"/>
    </location>
</feature>
<evidence type="ECO:0000313" key="4">
    <source>
        <dbReference type="EMBL" id="KAG2187075.1"/>
    </source>
</evidence>
<dbReference type="GO" id="GO:0005737">
    <property type="term" value="C:cytoplasm"/>
    <property type="evidence" value="ECO:0007669"/>
    <property type="project" value="TreeGrafter"/>
</dbReference>
<dbReference type="InterPro" id="IPR011993">
    <property type="entry name" value="PH-like_dom_sf"/>
</dbReference>
<dbReference type="Proteomes" id="UP000612746">
    <property type="component" value="Unassembled WGS sequence"/>
</dbReference>
<dbReference type="PROSITE" id="PS50010">
    <property type="entry name" value="DH_2"/>
    <property type="match status" value="1"/>
</dbReference>
<dbReference type="PROSITE" id="PS50003">
    <property type="entry name" value="PH_DOMAIN"/>
    <property type="match status" value="1"/>
</dbReference>
<dbReference type="Pfam" id="PF00621">
    <property type="entry name" value="RhoGEF"/>
    <property type="match status" value="1"/>
</dbReference>
<proteinExistence type="predicted"/>
<feature type="region of interest" description="Disordered" evidence="1">
    <location>
        <begin position="653"/>
        <end position="673"/>
    </location>
</feature>
<dbReference type="InterPro" id="IPR055251">
    <property type="entry name" value="SOS1_NGEF_PH"/>
</dbReference>
<dbReference type="EMBL" id="JAEPRA010000004">
    <property type="protein sequence ID" value="KAG2187075.1"/>
    <property type="molecule type" value="Genomic_DNA"/>
</dbReference>
<feature type="compositionally biased region" description="Low complexity" evidence="1">
    <location>
        <begin position="789"/>
        <end position="803"/>
    </location>
</feature>
<evidence type="ECO:0000256" key="1">
    <source>
        <dbReference type="SAM" id="MobiDB-lite"/>
    </source>
</evidence>
<dbReference type="GO" id="GO:0005085">
    <property type="term" value="F:guanyl-nucleotide exchange factor activity"/>
    <property type="evidence" value="ECO:0007669"/>
    <property type="project" value="InterPro"/>
</dbReference>
<accession>A0A8H7Q7Q6</accession>
<organism evidence="4 5">
    <name type="scientific">Umbelopsis vinacea</name>
    <dbReference type="NCBI Taxonomy" id="44442"/>
    <lineage>
        <taxon>Eukaryota</taxon>
        <taxon>Fungi</taxon>
        <taxon>Fungi incertae sedis</taxon>
        <taxon>Mucoromycota</taxon>
        <taxon>Mucoromycotina</taxon>
        <taxon>Umbelopsidomycetes</taxon>
        <taxon>Umbelopsidales</taxon>
        <taxon>Umbelopsidaceae</taxon>
        <taxon>Umbelopsis</taxon>
    </lineage>
</organism>
<dbReference type="InterPro" id="IPR000219">
    <property type="entry name" value="DH_dom"/>
</dbReference>
<dbReference type="Gene3D" id="1.20.900.10">
    <property type="entry name" value="Dbl homology (DH) domain"/>
    <property type="match status" value="1"/>
</dbReference>
<evidence type="ECO:0000313" key="5">
    <source>
        <dbReference type="Proteomes" id="UP000612746"/>
    </source>
</evidence>
<dbReference type="PANTHER" id="PTHR45818">
    <property type="entry name" value="PROTEIN VAV"/>
    <property type="match status" value="1"/>
</dbReference>
<dbReference type="Pfam" id="PF22697">
    <property type="entry name" value="SOS1_NGEF_PH"/>
    <property type="match status" value="1"/>
</dbReference>
<evidence type="ECO:0000259" key="2">
    <source>
        <dbReference type="PROSITE" id="PS50003"/>
    </source>
</evidence>
<feature type="region of interest" description="Disordered" evidence="1">
    <location>
        <begin position="704"/>
        <end position="727"/>
    </location>
</feature>
<dbReference type="PANTHER" id="PTHR45818:SF3">
    <property type="entry name" value="PROTEIN VAV"/>
    <property type="match status" value="1"/>
</dbReference>
<dbReference type="AlphaFoldDB" id="A0A8H7Q7Q6"/>
<feature type="compositionally biased region" description="Basic residues" evidence="1">
    <location>
        <begin position="865"/>
        <end position="876"/>
    </location>
</feature>
<dbReference type="SUPFAM" id="SSF50729">
    <property type="entry name" value="PH domain-like"/>
    <property type="match status" value="1"/>
</dbReference>
<gene>
    <name evidence="4" type="ORF">INT44_003303</name>
</gene>
<dbReference type="Gene3D" id="2.30.29.30">
    <property type="entry name" value="Pleckstrin-homology domain (PH domain)/Phosphotyrosine-binding domain (PTB)"/>
    <property type="match status" value="1"/>
</dbReference>
<dbReference type="InterPro" id="IPR001849">
    <property type="entry name" value="PH_domain"/>
</dbReference>
<comment type="caution">
    <text evidence="4">The sequence shown here is derived from an EMBL/GenBank/DDBJ whole genome shotgun (WGS) entry which is preliminary data.</text>
</comment>
<dbReference type="CDD" id="cd00160">
    <property type="entry name" value="RhoGEF"/>
    <property type="match status" value="1"/>
</dbReference>
<dbReference type="SMART" id="SM00325">
    <property type="entry name" value="RhoGEF"/>
    <property type="match status" value="1"/>
</dbReference>
<evidence type="ECO:0000259" key="3">
    <source>
        <dbReference type="PROSITE" id="PS50010"/>
    </source>
</evidence>
<reference evidence="4" key="1">
    <citation type="submission" date="2020-12" db="EMBL/GenBank/DDBJ databases">
        <title>Metabolic potential, ecology and presence of endohyphal bacteria is reflected in genomic diversity of Mucoromycotina.</title>
        <authorList>
            <person name="Muszewska A."/>
            <person name="Okrasinska A."/>
            <person name="Steczkiewicz K."/>
            <person name="Drgas O."/>
            <person name="Orlowska M."/>
            <person name="Perlinska-Lenart U."/>
            <person name="Aleksandrzak-Piekarczyk T."/>
            <person name="Szatraj K."/>
            <person name="Zielenkiewicz U."/>
            <person name="Pilsyk S."/>
            <person name="Malc E."/>
            <person name="Mieczkowski P."/>
            <person name="Kruszewska J.S."/>
            <person name="Biernat P."/>
            <person name="Pawlowska J."/>
        </authorList>
    </citation>
    <scope>NUCLEOTIDE SEQUENCE</scope>
    <source>
        <strain evidence="4">WA0000051536</strain>
    </source>
</reference>
<sequence length="876" mass="98286">MTVKQIEDCRSATVAHKPRERIRTHSAPYSYAVHTCGPTCSCDIFGLESHSKSRLTACTGMKSPKESKNHKTVAIHIVDTSLIEEQSTSTHTESLAEIIEGVPTMVTEEVKDTTQVVVQNKQQEKYKTSKPKTVTYTASAKSSPVVHPVQELLETEQDYVENLVILVEVFLRRLIALPWITQEQKDTVTRNAEDILKFQLNFLDLLEAACEQSVKSNLVLPVAKCFIEMVGSNSTLGPIFSTTNNHSLNVCRELSSKVEWQMFEHDAMVEAEHTSPQRKLQFQDFLIKPVQRICRYQLLLKEIWKTRPNAQHDMTELQEALQIMHSVVNTINNEKQKQDVTLMTNRFIERLEGDWRLNKRSLQLLGNVIYSGALEMLSLHQINQKVKYYGCFLFSTYMVIVRAKKSTVYEPKHWFPLRQFSLQTLQDNDGHLCNSWLLVSGQHVFEFGASCPQEKQVWIKAIQDAIASLNPEEHVEAITQARDEWPEDMLVSSLEESIKSPSPKLRSRSLANIKDAASATASWKQICIKSPQSVAPKQSYSTPSSVANTPRLSQEVLFSRNIPDDVNSESGCYSETYSTERKESSEIEAARFVMVASPPSGGGYLSIDSPGKGKFKSPKSAHRESRKAVVDQKLFDVSTQEVLTAKALSAREKGVMSSRTRRLSFGKSPPKPLATVDVTDQKVTKASLTRRQSHEIIVKKMRPRSSDIPNGQHHDSYSVETNTRSSHLEELPLNNKEIDPVSGSSIPHGFFEKVIDKFSAISSPHRQRPPAIKTNLPRVVPSDSLKMLPSASTPTSASSVSSVGIDAHSDTLDSPLGPPDRRHSECSHSDVTLDDDKVKRTKRSSQPASTQGEGSKLPSWMRTPVSRRRRDSKTKQ</sequence>
<feature type="region of interest" description="Disordered" evidence="1">
    <location>
        <begin position="783"/>
        <end position="876"/>
    </location>
</feature>
<dbReference type="OrthoDB" id="1716625at2759"/>
<dbReference type="InterPro" id="IPR035899">
    <property type="entry name" value="DBL_dom_sf"/>
</dbReference>
<feature type="region of interest" description="Disordered" evidence="1">
    <location>
        <begin position="603"/>
        <end position="626"/>
    </location>
</feature>